<protein>
    <submittedName>
        <fullName evidence="2">Addiction module component</fullName>
    </submittedName>
</protein>
<dbReference type="Pfam" id="PF09720">
    <property type="entry name" value="Unstab_antitox"/>
    <property type="match status" value="1"/>
</dbReference>
<gene>
    <name evidence="1" type="ORF">BECKUNK1418G_GA0071005_10605</name>
    <name evidence="2" type="ORF">BECKUNK1418H_GA0071006_10645</name>
</gene>
<name>A0A451AZC2_9GAMM</name>
<proteinExistence type="predicted"/>
<reference evidence="2" key="1">
    <citation type="submission" date="2019-02" db="EMBL/GenBank/DDBJ databases">
        <authorList>
            <person name="Gruber-Vodicka R. H."/>
            <person name="Seah K. B. B."/>
        </authorList>
    </citation>
    <scope>NUCLEOTIDE SEQUENCE</scope>
    <source>
        <strain evidence="2">BECK_BY19</strain>
        <strain evidence="1">BECK_BY8</strain>
    </source>
</reference>
<dbReference type="AlphaFoldDB" id="A0A451AZC2"/>
<dbReference type="EMBL" id="CAADGD010000064">
    <property type="protein sequence ID" value="VFK71395.1"/>
    <property type="molecule type" value="Genomic_DNA"/>
</dbReference>
<dbReference type="EMBL" id="CAADFZ010000060">
    <property type="protein sequence ID" value="VFK65260.1"/>
    <property type="molecule type" value="Genomic_DNA"/>
</dbReference>
<organism evidence="2">
    <name type="scientific">Candidatus Kentrum sp. UNK</name>
    <dbReference type="NCBI Taxonomy" id="2126344"/>
    <lineage>
        <taxon>Bacteria</taxon>
        <taxon>Pseudomonadati</taxon>
        <taxon>Pseudomonadota</taxon>
        <taxon>Gammaproteobacteria</taxon>
        <taxon>Candidatus Kentrum</taxon>
    </lineage>
</organism>
<evidence type="ECO:0000313" key="2">
    <source>
        <dbReference type="EMBL" id="VFK71395.1"/>
    </source>
</evidence>
<evidence type="ECO:0000313" key="1">
    <source>
        <dbReference type="EMBL" id="VFK65260.1"/>
    </source>
</evidence>
<sequence>MNLILDRISKEAMELPVSLRVQLADMSMEGLETEETDDVQSLWAREAVRRRDEIRSGKIQPIPGEQVLDEARQLAR</sequence>
<dbReference type="InterPro" id="IPR013406">
    <property type="entry name" value="CHP02574_addiction_mod"/>
</dbReference>
<accession>A0A451AZC2</accession>